<comment type="caution">
    <text evidence="5">The sequence shown here is derived from an EMBL/GenBank/DDBJ whole genome shotgun (WGS) entry which is preliminary data.</text>
</comment>
<dbReference type="Gene3D" id="1.10.10.10">
    <property type="entry name" value="Winged helix-like DNA-binding domain superfamily/Winged helix DNA-binding domain"/>
    <property type="match status" value="1"/>
</dbReference>
<protein>
    <submittedName>
        <fullName evidence="5">Helix-turn-helix domain-containing protein</fullName>
    </submittedName>
</protein>
<proteinExistence type="predicted"/>
<evidence type="ECO:0000259" key="4">
    <source>
        <dbReference type="PROSITE" id="PS51118"/>
    </source>
</evidence>
<dbReference type="InterPro" id="IPR036390">
    <property type="entry name" value="WH_DNA-bd_sf"/>
</dbReference>
<accession>A0ABT3QDW5</accession>
<name>A0ABT3QDW5_9PROT</name>
<dbReference type="PANTHER" id="PTHR33204:SF37">
    <property type="entry name" value="HTH-TYPE TRANSCRIPTIONAL REGULATOR YODB"/>
    <property type="match status" value="1"/>
</dbReference>
<dbReference type="RefSeq" id="WP_086553537.1">
    <property type="nucleotide sequence ID" value="NZ_JAERKX010000012.1"/>
</dbReference>
<evidence type="ECO:0000256" key="3">
    <source>
        <dbReference type="ARBA" id="ARBA00023163"/>
    </source>
</evidence>
<dbReference type="SUPFAM" id="SSF46785">
    <property type="entry name" value="Winged helix' DNA-binding domain"/>
    <property type="match status" value="1"/>
</dbReference>
<keyword evidence="3" id="KW-0804">Transcription</keyword>
<feature type="domain" description="HTH hxlR-type" evidence="4">
    <location>
        <begin position="22"/>
        <end position="120"/>
    </location>
</feature>
<dbReference type="InterPro" id="IPR002577">
    <property type="entry name" value="HTH_HxlR"/>
</dbReference>
<dbReference type="Proteomes" id="UP001301152">
    <property type="component" value="Unassembled WGS sequence"/>
</dbReference>
<dbReference type="PANTHER" id="PTHR33204">
    <property type="entry name" value="TRANSCRIPTIONAL REGULATOR, MARR FAMILY"/>
    <property type="match status" value="1"/>
</dbReference>
<keyword evidence="2" id="KW-0238">DNA-binding</keyword>
<dbReference type="InterPro" id="IPR036388">
    <property type="entry name" value="WH-like_DNA-bd_sf"/>
</dbReference>
<evidence type="ECO:0000256" key="1">
    <source>
        <dbReference type="ARBA" id="ARBA00023015"/>
    </source>
</evidence>
<sequence>MVTTRKLREVPSDHYNVFAKECPARMVLDRIGDKWALLILDHLKSGKTRFNELKRSVGGISQKVLSGVLKTLERDGLIYREVYPTVPVTVEYSLTPLGETLTEAISAVTHWAELHMKEILSAREAYDLKV</sequence>
<gene>
    <name evidence="5" type="ORF">OQ497_05805</name>
</gene>
<keyword evidence="1" id="KW-0805">Transcription regulation</keyword>
<keyword evidence="6" id="KW-1185">Reference proteome</keyword>
<dbReference type="PROSITE" id="PS51118">
    <property type="entry name" value="HTH_HXLR"/>
    <property type="match status" value="1"/>
</dbReference>
<evidence type="ECO:0000313" key="5">
    <source>
        <dbReference type="EMBL" id="MCX2563478.1"/>
    </source>
</evidence>
<dbReference type="Pfam" id="PF01638">
    <property type="entry name" value="HxlR"/>
    <property type="match status" value="1"/>
</dbReference>
<organism evidence="5 6">
    <name type="scientific">Acetobacter thailandicus</name>
    <dbReference type="NCBI Taxonomy" id="1502842"/>
    <lineage>
        <taxon>Bacteria</taxon>
        <taxon>Pseudomonadati</taxon>
        <taxon>Pseudomonadota</taxon>
        <taxon>Alphaproteobacteria</taxon>
        <taxon>Acetobacterales</taxon>
        <taxon>Acetobacteraceae</taxon>
        <taxon>Acetobacter</taxon>
    </lineage>
</organism>
<reference evidence="5 6" key="1">
    <citation type="submission" date="2022-11" db="EMBL/GenBank/DDBJ databases">
        <title>Genome sequencing of Acetobacter type strain.</title>
        <authorList>
            <person name="Heo J."/>
            <person name="Lee D."/>
            <person name="Han B.-H."/>
            <person name="Hong S.-B."/>
            <person name="Kwon S.-W."/>
        </authorList>
    </citation>
    <scope>NUCLEOTIDE SEQUENCE [LARGE SCALE GENOMIC DNA]</scope>
    <source>
        <strain evidence="5 6">KACC 21253</strain>
    </source>
</reference>
<dbReference type="EMBL" id="JAPIUZ010000002">
    <property type="protein sequence ID" value="MCX2563478.1"/>
    <property type="molecule type" value="Genomic_DNA"/>
</dbReference>
<evidence type="ECO:0000256" key="2">
    <source>
        <dbReference type="ARBA" id="ARBA00023125"/>
    </source>
</evidence>
<evidence type="ECO:0000313" key="6">
    <source>
        <dbReference type="Proteomes" id="UP001301152"/>
    </source>
</evidence>